<keyword evidence="3" id="KW-1185">Reference proteome</keyword>
<name>A0A1G4IUM2_9SACH</name>
<keyword evidence="1" id="KW-0812">Transmembrane</keyword>
<organism evidence="2 3">
    <name type="scientific">Lachancea dasiensis</name>
    <dbReference type="NCBI Taxonomy" id="1072105"/>
    <lineage>
        <taxon>Eukaryota</taxon>
        <taxon>Fungi</taxon>
        <taxon>Dikarya</taxon>
        <taxon>Ascomycota</taxon>
        <taxon>Saccharomycotina</taxon>
        <taxon>Saccharomycetes</taxon>
        <taxon>Saccharomycetales</taxon>
        <taxon>Saccharomycetaceae</taxon>
        <taxon>Lachancea</taxon>
    </lineage>
</organism>
<accession>A0A1G4IUM2</accession>
<feature type="transmembrane region" description="Helical" evidence="1">
    <location>
        <begin position="127"/>
        <end position="147"/>
    </location>
</feature>
<feature type="transmembrane region" description="Helical" evidence="1">
    <location>
        <begin position="167"/>
        <end position="183"/>
    </location>
</feature>
<keyword evidence="1" id="KW-0472">Membrane</keyword>
<feature type="transmembrane region" description="Helical" evidence="1">
    <location>
        <begin position="46"/>
        <end position="73"/>
    </location>
</feature>
<feature type="transmembrane region" description="Helical" evidence="1">
    <location>
        <begin position="93"/>
        <end position="115"/>
    </location>
</feature>
<sequence>MSSSSYAHYSVWDQTVNIVYVVEMVFYCLILFAAVAALFRRSQIATAAFLILMAVLKICGLSIALDLAVRLVKSYNSGSLGRYYYWGGNAYDLAIAEVVLLSLSIAALVCATVSLCFAGHWPIWTHILAYGLVALPAILYIVVYALVGSGVQYSVSKLIEAADVLYLALYVIIVITGGVMYAVQRKSSDGVRFVGMLTVMLAVPFFLVRLIYYIVNDFGTFLNITGWKFYLPLQVVMEFMVSLIYVVGLHFMITRHHRIARTEVEIGDESTEGTKSHPTQAGP</sequence>
<dbReference type="STRING" id="1266660.A0A1G4IUM2"/>
<dbReference type="OrthoDB" id="4036084at2759"/>
<proteinExistence type="predicted"/>
<feature type="transmembrane region" description="Helical" evidence="1">
    <location>
        <begin position="235"/>
        <end position="253"/>
    </location>
</feature>
<evidence type="ECO:0000313" key="3">
    <source>
        <dbReference type="Proteomes" id="UP000190274"/>
    </source>
</evidence>
<dbReference type="AlphaFoldDB" id="A0A1G4IUM2"/>
<dbReference type="Proteomes" id="UP000190274">
    <property type="component" value="Chromosome B"/>
</dbReference>
<gene>
    <name evidence="2" type="ORF">LADA_0B08240G</name>
</gene>
<keyword evidence="1" id="KW-1133">Transmembrane helix</keyword>
<protein>
    <submittedName>
        <fullName evidence="2">LADA_0B08240g1_1</fullName>
    </submittedName>
</protein>
<feature type="transmembrane region" description="Helical" evidence="1">
    <location>
        <begin position="18"/>
        <end position="39"/>
    </location>
</feature>
<reference evidence="3" key="1">
    <citation type="submission" date="2016-03" db="EMBL/GenBank/DDBJ databases">
        <authorList>
            <person name="Devillers H."/>
        </authorList>
    </citation>
    <scope>NUCLEOTIDE SEQUENCE [LARGE SCALE GENOMIC DNA]</scope>
</reference>
<feature type="transmembrane region" description="Helical" evidence="1">
    <location>
        <begin position="195"/>
        <end position="215"/>
    </location>
</feature>
<dbReference type="EMBL" id="LT598456">
    <property type="protein sequence ID" value="SCU80554.1"/>
    <property type="molecule type" value="Genomic_DNA"/>
</dbReference>
<evidence type="ECO:0000313" key="2">
    <source>
        <dbReference type="EMBL" id="SCU80554.1"/>
    </source>
</evidence>
<evidence type="ECO:0000256" key="1">
    <source>
        <dbReference type="SAM" id="Phobius"/>
    </source>
</evidence>